<keyword evidence="3" id="KW-0597">Phosphoprotein</keyword>
<feature type="domain" description="HAMP" evidence="10">
    <location>
        <begin position="334"/>
        <end position="386"/>
    </location>
</feature>
<accession>A0A9J6ZFU6</accession>
<dbReference type="InterPro" id="IPR003594">
    <property type="entry name" value="HATPase_dom"/>
</dbReference>
<gene>
    <name evidence="11" type="ORF">NAG76_01990</name>
</gene>
<evidence type="ECO:0000256" key="2">
    <source>
        <dbReference type="ARBA" id="ARBA00022475"/>
    </source>
</evidence>
<protein>
    <submittedName>
        <fullName evidence="11">Histidine kinase</fullName>
    </submittedName>
</protein>
<dbReference type="PANTHER" id="PTHR34220:SF7">
    <property type="entry name" value="SENSOR HISTIDINE KINASE YPDA"/>
    <property type="match status" value="1"/>
</dbReference>
<feature type="transmembrane region" description="Helical" evidence="9">
    <location>
        <begin position="313"/>
        <end position="333"/>
    </location>
</feature>
<evidence type="ECO:0000313" key="12">
    <source>
        <dbReference type="Proteomes" id="UP001056756"/>
    </source>
</evidence>
<dbReference type="InterPro" id="IPR003660">
    <property type="entry name" value="HAMP_dom"/>
</dbReference>
<dbReference type="InterPro" id="IPR033479">
    <property type="entry name" value="dCache_1"/>
</dbReference>
<dbReference type="SMART" id="SM00387">
    <property type="entry name" value="HATPase_c"/>
    <property type="match status" value="1"/>
</dbReference>
<dbReference type="Pfam" id="PF00672">
    <property type="entry name" value="HAMP"/>
    <property type="match status" value="1"/>
</dbReference>
<evidence type="ECO:0000313" key="11">
    <source>
        <dbReference type="EMBL" id="URN95051.1"/>
    </source>
</evidence>
<organism evidence="11 12">
    <name type="scientific">Candidatus Pristimantibacillus lignocellulolyticus</name>
    <dbReference type="NCBI Taxonomy" id="2994561"/>
    <lineage>
        <taxon>Bacteria</taxon>
        <taxon>Bacillati</taxon>
        <taxon>Bacillota</taxon>
        <taxon>Bacilli</taxon>
        <taxon>Bacillales</taxon>
        <taxon>Paenibacillaceae</taxon>
        <taxon>Candidatus Pristimantibacillus</taxon>
    </lineage>
</organism>
<dbReference type="EMBL" id="CP097899">
    <property type="protein sequence ID" value="URN95051.1"/>
    <property type="molecule type" value="Genomic_DNA"/>
</dbReference>
<dbReference type="Proteomes" id="UP001056756">
    <property type="component" value="Chromosome"/>
</dbReference>
<reference evidence="11" key="1">
    <citation type="submission" date="2022-05" db="EMBL/GenBank/DDBJ databases">
        <title>Novel bacterial taxa in a minimal lignocellulolytic consortium and its capacity to transform plastics disclosed by genome-resolved metagenomics.</title>
        <authorList>
            <person name="Rodriguez C.A.D."/>
            <person name="Diaz-Garcia L."/>
            <person name="Herrera K."/>
            <person name="Tarazona N.A."/>
            <person name="Sproer C."/>
            <person name="Overmann J."/>
            <person name="Jimenez D.J."/>
        </authorList>
    </citation>
    <scope>NUCLEOTIDE SEQUENCE</scope>
    <source>
        <strain evidence="11">MAG5</strain>
    </source>
</reference>
<dbReference type="GO" id="GO:0005886">
    <property type="term" value="C:plasma membrane"/>
    <property type="evidence" value="ECO:0007669"/>
    <property type="project" value="UniProtKB-SubCell"/>
</dbReference>
<keyword evidence="6 11" id="KW-0418">Kinase</keyword>
<dbReference type="SUPFAM" id="SSF158472">
    <property type="entry name" value="HAMP domain-like"/>
    <property type="match status" value="1"/>
</dbReference>
<evidence type="ECO:0000256" key="5">
    <source>
        <dbReference type="ARBA" id="ARBA00022692"/>
    </source>
</evidence>
<sequence length="604" mass="68932">MLKKWRYFQLSKVGHLNGQIFFIIIGTITVPLLIISVVLYITAVNVVKTEHGSSSHLILTNLSSNIDQYLQNIEKGTITSLMDSNLQLALEQWPNTQLDNSEDLRIQYENVIEKFVGTIEMSIKNVDSVQIYTGNRVFYSANFNRADYNIGNFTEEEWYRRTIDAKGQIVLFGTHKPFHRVDALDSVISISRVINKSGTTKALSVILVDIRLDSLREILIKSEITNRKFLILDENNHLIYATDPTMVDNNLLTITEKLEQVDYTNSDAGYFYANIQNVKSYVNYVDSSYSGWKVVQYISEYEMIKYAKNIQNIIFALALLSLATALLFLFILYKRVTQPIIRLSRQVKLVGTGNFNLKLDSNRNDEFGVLYSGISKMVADLNLYIERLSDAKVQQKMTQYGALKSQINPHFLANTLETIQMKVVMNGDRETAEMIGIVGHLFRSFIPTGKETLTLQEELQQIRLYIKVQQLRFGDKIEYEENLVTGSEQAVILHFILQPLVENAIVHGLERKVGKGKVEISSSITSKHLLIHIKDNGVGMTAKQITELQSKLDATVDMVDEEHIGVKNVHDRIRYYYGDPYGITIESQEDKGTTITLYFPLKNE</sequence>
<keyword evidence="8 9" id="KW-0472">Membrane</keyword>
<evidence type="ECO:0000256" key="4">
    <source>
        <dbReference type="ARBA" id="ARBA00022679"/>
    </source>
</evidence>
<proteinExistence type="predicted"/>
<dbReference type="KEGG" id="plig:NAG76_01990"/>
<dbReference type="GO" id="GO:0000155">
    <property type="term" value="F:phosphorelay sensor kinase activity"/>
    <property type="evidence" value="ECO:0007669"/>
    <property type="project" value="InterPro"/>
</dbReference>
<evidence type="ECO:0000256" key="8">
    <source>
        <dbReference type="ARBA" id="ARBA00023136"/>
    </source>
</evidence>
<name>A0A9J6ZFU6_9BACL</name>
<dbReference type="Gene3D" id="3.30.450.20">
    <property type="entry name" value="PAS domain"/>
    <property type="match status" value="1"/>
</dbReference>
<feature type="transmembrane region" description="Helical" evidence="9">
    <location>
        <begin position="20"/>
        <end position="41"/>
    </location>
</feature>
<dbReference type="Pfam" id="PF02743">
    <property type="entry name" value="dCache_1"/>
    <property type="match status" value="1"/>
</dbReference>
<keyword evidence="7 9" id="KW-1133">Transmembrane helix</keyword>
<evidence type="ECO:0000256" key="1">
    <source>
        <dbReference type="ARBA" id="ARBA00004651"/>
    </source>
</evidence>
<keyword evidence="2" id="KW-1003">Cell membrane</keyword>
<keyword evidence="4" id="KW-0808">Transferase</keyword>
<dbReference type="Pfam" id="PF02518">
    <property type="entry name" value="HATPase_c"/>
    <property type="match status" value="1"/>
</dbReference>
<evidence type="ECO:0000259" key="10">
    <source>
        <dbReference type="PROSITE" id="PS50885"/>
    </source>
</evidence>
<comment type="subcellular location">
    <subcellularLocation>
        <location evidence="1">Cell membrane</location>
        <topology evidence="1">Multi-pass membrane protein</topology>
    </subcellularLocation>
</comment>
<evidence type="ECO:0000256" key="7">
    <source>
        <dbReference type="ARBA" id="ARBA00022989"/>
    </source>
</evidence>
<dbReference type="CDD" id="cd06225">
    <property type="entry name" value="HAMP"/>
    <property type="match status" value="1"/>
</dbReference>
<dbReference type="Gene3D" id="1.10.8.500">
    <property type="entry name" value="HAMP domain in histidine kinase"/>
    <property type="match status" value="1"/>
</dbReference>
<evidence type="ECO:0000256" key="9">
    <source>
        <dbReference type="SAM" id="Phobius"/>
    </source>
</evidence>
<dbReference type="AlphaFoldDB" id="A0A9J6ZFU6"/>
<dbReference type="Gene3D" id="3.30.565.10">
    <property type="entry name" value="Histidine kinase-like ATPase, C-terminal domain"/>
    <property type="match status" value="1"/>
</dbReference>
<dbReference type="InterPro" id="IPR036890">
    <property type="entry name" value="HATPase_C_sf"/>
</dbReference>
<keyword evidence="5 9" id="KW-0812">Transmembrane</keyword>
<evidence type="ECO:0000256" key="3">
    <source>
        <dbReference type="ARBA" id="ARBA00022553"/>
    </source>
</evidence>
<dbReference type="PANTHER" id="PTHR34220">
    <property type="entry name" value="SENSOR HISTIDINE KINASE YPDA"/>
    <property type="match status" value="1"/>
</dbReference>
<dbReference type="SMART" id="SM00304">
    <property type="entry name" value="HAMP"/>
    <property type="match status" value="1"/>
</dbReference>
<dbReference type="SUPFAM" id="SSF55874">
    <property type="entry name" value="ATPase domain of HSP90 chaperone/DNA topoisomerase II/histidine kinase"/>
    <property type="match status" value="1"/>
</dbReference>
<evidence type="ECO:0000256" key="6">
    <source>
        <dbReference type="ARBA" id="ARBA00022777"/>
    </source>
</evidence>
<dbReference type="PROSITE" id="PS50885">
    <property type="entry name" value="HAMP"/>
    <property type="match status" value="1"/>
</dbReference>
<dbReference type="InterPro" id="IPR050640">
    <property type="entry name" value="Bact_2-comp_sensor_kinase"/>
</dbReference>
<dbReference type="InterPro" id="IPR010559">
    <property type="entry name" value="Sig_transdc_His_kin_internal"/>
</dbReference>
<dbReference type="Pfam" id="PF06580">
    <property type="entry name" value="His_kinase"/>
    <property type="match status" value="1"/>
</dbReference>